<feature type="coiled-coil region" evidence="1">
    <location>
        <begin position="32"/>
        <end position="59"/>
    </location>
</feature>
<organism evidence="2 3">
    <name type="scientific">Mycobacterium phage Squirty</name>
    <dbReference type="NCBI Taxonomy" id="1527512"/>
    <lineage>
        <taxon>Viruses</taxon>
        <taxon>Duplodnaviria</taxon>
        <taxon>Heunggongvirae</taxon>
        <taxon>Uroviricota</taxon>
        <taxon>Caudoviricetes</taxon>
        <taxon>Gracegardnervirinae</taxon>
        <taxon>Squirtyvirus</taxon>
        <taxon>Squirtyvirus squirty</taxon>
        <taxon>Mycobacterium virus Squirty</taxon>
    </lineage>
</organism>
<evidence type="ECO:0000313" key="3">
    <source>
        <dbReference type="Proteomes" id="UP000029348"/>
    </source>
</evidence>
<sequence>MTARAPKVRTVCQLTGEKSAHPSVFFSALKEADQHLTEVDALRAEVEKLRAERARVIQVAEEMAAFSASPWYAQRIYAALGIRKDQSS</sequence>
<dbReference type="EMBL" id="KM101124">
    <property type="protein sequence ID" value="AIM40995.1"/>
    <property type="molecule type" value="Genomic_DNA"/>
</dbReference>
<dbReference type="KEGG" id="vg:23679103"/>
<dbReference type="GeneID" id="23679103"/>
<gene>
    <name evidence="2" type="primary">48</name>
    <name evidence="2" type="ORF">PBI_SQUIRTY_48</name>
</gene>
<evidence type="ECO:0000256" key="1">
    <source>
        <dbReference type="SAM" id="Coils"/>
    </source>
</evidence>
<name>A0A088F7S3_9CAUD</name>
<keyword evidence="3" id="KW-1185">Reference proteome</keyword>
<protein>
    <submittedName>
        <fullName evidence="2">Uncharacterized protein</fullName>
    </submittedName>
</protein>
<dbReference type="RefSeq" id="YP_009124600.1">
    <property type="nucleotide sequence ID" value="NC_026588.1"/>
</dbReference>
<keyword evidence="1" id="KW-0175">Coiled coil</keyword>
<reference evidence="2 3" key="1">
    <citation type="submission" date="2014-07" db="EMBL/GenBank/DDBJ databases">
        <authorList>
            <person name="Nurko I."/>
            <person name="Arora N."/>
            <person name="Mosteller S."/>
            <person name="Bari R."/>
            <person name="McNulty L."/>
            <person name="Schmidt T."/>
            <person name="Mehalik H."/>
            <person name="Reinhart E."/>
            <person name="Winders D.C."/>
            <person name="Nootbar H.A."/>
            <person name="Reilly M.A."/>
            <person name="Gough E."/>
            <person name="Gregory S."/>
            <person name="Harbaugh B."/>
            <person name="Kaur B."/>
            <person name="Siesel C."/>
            <person name="Warwar S."/>
            <person name="Breitenberger C.A."/>
            <person name="Daniels C.J."/>
            <person name="Ball S.L."/>
            <person name="Buck G.A."/>
            <person name="Campbell R."/>
            <person name="Carvalho M.R."/>
            <person name="Duckworth R.A."/>
            <person name="Dunn T."/>
            <person name="Halpern C."/>
            <person name="Johnson A."/>
            <person name="Kiflezghi M.G."/>
            <person name="Lee V."/>
            <person name="Loviza R.A."/>
            <person name="Serrano M.G."/>
            <person name="Shah Z.V."/>
            <person name="Sharma K."/>
            <person name="Voegtly L.J."/>
            <person name="Walstead R."/>
            <person name="Wang Y.P."/>
            <person name="Bradley K.W."/>
            <person name="Barker L.P."/>
            <person name="Asai D.J."/>
            <person name="Bowman C.A."/>
            <person name="Russell D.A."/>
            <person name="Pope W.H."/>
            <person name="Jacobs-Sera D."/>
            <person name="Hendrix R.W."/>
            <person name="Hatfull G.F."/>
        </authorList>
    </citation>
    <scope>NUCLEOTIDE SEQUENCE [LARGE SCALE GENOMIC DNA]</scope>
</reference>
<proteinExistence type="predicted"/>
<evidence type="ECO:0000313" key="2">
    <source>
        <dbReference type="EMBL" id="AIM40995.1"/>
    </source>
</evidence>
<dbReference type="Proteomes" id="UP000029348">
    <property type="component" value="Segment"/>
</dbReference>
<accession>A0A088F7S3</accession>